<reference evidence="5" key="1">
    <citation type="submission" date="2023-10" db="EMBL/GenBank/DDBJ databases">
        <authorList>
            <person name="Chen Y."/>
            <person name="Shah S."/>
            <person name="Dougan E. K."/>
            <person name="Thang M."/>
            <person name="Chan C."/>
        </authorList>
    </citation>
    <scope>NUCLEOTIDE SEQUENCE [LARGE SCALE GENOMIC DNA]</scope>
</reference>
<dbReference type="Proteomes" id="UP001189429">
    <property type="component" value="Unassembled WGS sequence"/>
</dbReference>
<organism evidence="5 6">
    <name type="scientific">Prorocentrum cordatum</name>
    <dbReference type="NCBI Taxonomy" id="2364126"/>
    <lineage>
        <taxon>Eukaryota</taxon>
        <taxon>Sar</taxon>
        <taxon>Alveolata</taxon>
        <taxon>Dinophyceae</taxon>
        <taxon>Prorocentrales</taxon>
        <taxon>Prorocentraceae</taxon>
        <taxon>Prorocentrum</taxon>
    </lineage>
</organism>
<dbReference type="EMBL" id="CAUYUJ010019908">
    <property type="protein sequence ID" value="CAK0894500.1"/>
    <property type="molecule type" value="Genomic_DNA"/>
</dbReference>
<dbReference type="SUPFAM" id="SSF53756">
    <property type="entry name" value="UDP-Glycosyltransferase/glycogen phosphorylase"/>
    <property type="match status" value="1"/>
</dbReference>
<evidence type="ECO:0000256" key="1">
    <source>
        <dbReference type="ARBA" id="ARBA00006962"/>
    </source>
</evidence>
<keyword evidence="3" id="KW-0808">Transferase</keyword>
<dbReference type="InterPro" id="IPR009695">
    <property type="entry name" value="Diacylglyc_glucosyltr_N"/>
</dbReference>
<evidence type="ECO:0000259" key="4">
    <source>
        <dbReference type="Pfam" id="PF06925"/>
    </source>
</evidence>
<comment type="similarity">
    <text evidence="1">Belongs to the glycosyltransferase 28 family.</text>
</comment>
<evidence type="ECO:0000256" key="2">
    <source>
        <dbReference type="ARBA" id="ARBA00022676"/>
    </source>
</evidence>
<keyword evidence="6" id="KW-1185">Reference proteome</keyword>
<evidence type="ECO:0000313" key="5">
    <source>
        <dbReference type="EMBL" id="CAK0894500.1"/>
    </source>
</evidence>
<feature type="non-terminal residue" evidence="5">
    <location>
        <position position="1"/>
    </location>
</feature>
<accession>A0ABN9X5D5</accession>
<name>A0ABN9X5D5_9DINO</name>
<feature type="non-terminal residue" evidence="5">
    <location>
        <position position="353"/>
    </location>
</feature>
<dbReference type="InterPro" id="IPR050519">
    <property type="entry name" value="Glycosyltransf_28_UgtP"/>
</dbReference>
<proteinExistence type="inferred from homology"/>
<feature type="domain" description="Diacylglycerol glucosyltransferase N-terminal" evidence="4">
    <location>
        <begin position="129"/>
        <end position="303"/>
    </location>
</feature>
<dbReference type="Pfam" id="PF06925">
    <property type="entry name" value="MGDG_synth"/>
    <property type="match status" value="1"/>
</dbReference>
<sequence length="353" mass="38781">VAQLGLLRPDRGVGLWHRSDLQDRFRSRFQHLGVWVFCCSVGAISGNARHIPSTADVATRASIVATAASSRIGSAASSLSSQIGDAINGSYAADVYPNTKVRRIVVPRSRVMHTPRRIYIFYSDTGGGHRASALSLEAAFTRQYGDQVSVKMVDFIRDATPWPWSQLPEGYQVVGKFPTVYKGLYDLRQGCDNWRETSIFKMAWSMSRESILAFLTDLVTEGLDLVISVHPLVNHMVQEAFELIFEGRSTIPMATVVTDLGSCHLSWFDPRVDLLCVPSPQIEELALRHGFQRQGMYLCGLPVREGFWGAEPRPKSEVRRALGLDATGAAEGSLGVVLMMAGGEGFGNFLEAA</sequence>
<dbReference type="PANTHER" id="PTHR43025:SF3">
    <property type="entry name" value="MONOGALACTOSYLDIACYLGLYCEROL SYNTHASE 1, CHLOROPLASTIC"/>
    <property type="match status" value="1"/>
</dbReference>
<comment type="caution">
    <text evidence="5">The sequence shown here is derived from an EMBL/GenBank/DDBJ whole genome shotgun (WGS) entry which is preliminary data.</text>
</comment>
<evidence type="ECO:0000256" key="3">
    <source>
        <dbReference type="ARBA" id="ARBA00022679"/>
    </source>
</evidence>
<gene>
    <name evidence="5" type="ORF">PCOR1329_LOCUS73535</name>
</gene>
<evidence type="ECO:0000313" key="6">
    <source>
        <dbReference type="Proteomes" id="UP001189429"/>
    </source>
</evidence>
<keyword evidence="2" id="KW-0328">Glycosyltransferase</keyword>
<dbReference type="PANTHER" id="PTHR43025">
    <property type="entry name" value="MONOGALACTOSYLDIACYLGLYCEROL SYNTHASE"/>
    <property type="match status" value="1"/>
</dbReference>
<protein>
    <recommendedName>
        <fullName evidence="4">Diacylglycerol glucosyltransferase N-terminal domain-containing protein</fullName>
    </recommendedName>
</protein>